<comment type="caution">
    <text evidence="2">The sequence shown here is derived from an EMBL/GenBank/DDBJ whole genome shotgun (WGS) entry which is preliminary data.</text>
</comment>
<feature type="transmembrane region" description="Helical" evidence="1">
    <location>
        <begin position="13"/>
        <end position="35"/>
    </location>
</feature>
<dbReference type="SUPFAM" id="SSF81324">
    <property type="entry name" value="Voltage-gated potassium channels"/>
    <property type="match status" value="1"/>
</dbReference>
<keyword evidence="1" id="KW-0812">Transmembrane</keyword>
<gene>
    <name evidence="2" type="ORF">M573_107098</name>
</gene>
<proteinExistence type="predicted"/>
<dbReference type="Proteomes" id="UP000032541">
    <property type="component" value="Unassembled WGS sequence"/>
</dbReference>
<sequence length="44" mass="4754">MCPVTDVGRFVSMLSSLFGIAVIALPSGVITARYLDELRKGRGR</sequence>
<evidence type="ECO:0000313" key="3">
    <source>
        <dbReference type="Proteomes" id="UP000032541"/>
    </source>
</evidence>
<organism evidence="2 3">
    <name type="scientific">Prevotella intermedia ZT</name>
    <dbReference type="NCBI Taxonomy" id="1347790"/>
    <lineage>
        <taxon>Bacteria</taxon>
        <taxon>Pseudomonadati</taxon>
        <taxon>Bacteroidota</taxon>
        <taxon>Bacteroidia</taxon>
        <taxon>Bacteroidales</taxon>
        <taxon>Prevotellaceae</taxon>
        <taxon>Prevotella</taxon>
    </lineage>
</organism>
<reference evidence="2 3" key="1">
    <citation type="journal article" date="2015" name="BMC Genomics">
        <title>Comparative genome analysis of Prevotella intermedia strain isolated from infected root canal reveals features related to pathogenicity and adaptation.</title>
        <authorList>
            <person name="Ruan Y."/>
            <person name="Shen L."/>
            <person name="Zou Y."/>
            <person name="Qi Z."/>
            <person name="Yin J."/>
            <person name="Jiang J."/>
            <person name="Guo L."/>
            <person name="He L."/>
            <person name="Chen Z."/>
            <person name="Tang Z."/>
            <person name="Qin S."/>
        </authorList>
    </citation>
    <scope>NUCLEOTIDE SEQUENCE [LARGE SCALE GENOMIC DNA]</scope>
    <source>
        <strain evidence="2 3">ZT</strain>
    </source>
</reference>
<dbReference type="Gene3D" id="1.10.287.70">
    <property type="match status" value="1"/>
</dbReference>
<keyword evidence="1" id="KW-1133">Transmembrane helix</keyword>
<protein>
    <submittedName>
        <fullName evidence="2">Ion transporter</fullName>
    </submittedName>
</protein>
<keyword evidence="1" id="KW-0472">Membrane</keyword>
<name>A0AAP0VIK6_PREIN</name>
<evidence type="ECO:0000256" key="1">
    <source>
        <dbReference type="SAM" id="Phobius"/>
    </source>
</evidence>
<dbReference type="EMBL" id="ATMK01000007">
    <property type="protein sequence ID" value="KJJ87408.1"/>
    <property type="molecule type" value="Genomic_DNA"/>
</dbReference>
<dbReference type="AlphaFoldDB" id="A0AAP0VIK6"/>
<accession>A0AAP0VIK6</accession>
<evidence type="ECO:0000313" key="2">
    <source>
        <dbReference type="EMBL" id="KJJ87408.1"/>
    </source>
</evidence>